<protein>
    <submittedName>
        <fullName evidence="5">Winged helix-turn-helix transcriptional regulator</fullName>
    </submittedName>
</protein>
<dbReference type="AlphaFoldDB" id="A0ABD6JF29"/>
<dbReference type="Proteomes" id="UP000471300">
    <property type="component" value="Unassembled WGS sequence"/>
</dbReference>
<dbReference type="InterPro" id="IPR036390">
    <property type="entry name" value="WH_DNA-bd_sf"/>
</dbReference>
<evidence type="ECO:0000256" key="1">
    <source>
        <dbReference type="ARBA" id="ARBA00023015"/>
    </source>
</evidence>
<dbReference type="SUPFAM" id="SSF46785">
    <property type="entry name" value="Winged helix' DNA-binding domain"/>
    <property type="match status" value="1"/>
</dbReference>
<organism evidence="5 6">
    <name type="scientific">Ligilactobacillus salivarius</name>
    <dbReference type="NCBI Taxonomy" id="1624"/>
    <lineage>
        <taxon>Bacteria</taxon>
        <taxon>Bacillati</taxon>
        <taxon>Bacillota</taxon>
        <taxon>Bacilli</taxon>
        <taxon>Lactobacillales</taxon>
        <taxon>Lactobacillaceae</taxon>
        <taxon>Ligilactobacillus</taxon>
    </lineage>
</organism>
<feature type="non-terminal residue" evidence="5">
    <location>
        <position position="1"/>
    </location>
</feature>
<dbReference type="PANTHER" id="PTHR33204:SF29">
    <property type="entry name" value="TRANSCRIPTIONAL REGULATOR"/>
    <property type="match status" value="1"/>
</dbReference>
<evidence type="ECO:0000256" key="2">
    <source>
        <dbReference type="ARBA" id="ARBA00023125"/>
    </source>
</evidence>
<reference evidence="5 6" key="1">
    <citation type="journal article" date="2020" name="Food Funct.">
        <title>Screening of Lactobacillus salivarius strains from the feces of Chinese populations and the evaluation of their effects against intestinal inflammation in mice.</title>
        <authorList>
            <person name="Zhai Q."/>
            <person name="Shen X."/>
            <person name="Cen S."/>
            <person name="Zhang C."/>
            <person name="Tian F."/>
            <person name="Zhao J."/>
            <person name="Zhang H."/>
            <person name="Xue Y."/>
            <person name="Chen W."/>
        </authorList>
    </citation>
    <scope>NUCLEOTIDE SEQUENCE [LARGE SCALE GENOMIC DNA]</scope>
    <source>
        <strain evidence="5 6">FZJTZ28M4.scaf</strain>
    </source>
</reference>
<evidence type="ECO:0000313" key="6">
    <source>
        <dbReference type="Proteomes" id="UP000471300"/>
    </source>
</evidence>
<proteinExistence type="predicted"/>
<dbReference type="GO" id="GO:0003677">
    <property type="term" value="F:DNA binding"/>
    <property type="evidence" value="ECO:0007669"/>
    <property type="project" value="UniProtKB-KW"/>
</dbReference>
<dbReference type="Pfam" id="PF01638">
    <property type="entry name" value="HxlR"/>
    <property type="match status" value="1"/>
</dbReference>
<gene>
    <name evidence="5" type="ORF">FYL06_09725</name>
</gene>
<comment type="caution">
    <text evidence="5">The sequence shown here is derived from an EMBL/GenBank/DDBJ whole genome shotgun (WGS) entry which is preliminary data.</text>
</comment>
<accession>A0ABD6JF29</accession>
<dbReference type="InterPro" id="IPR036388">
    <property type="entry name" value="WH-like_DNA-bd_sf"/>
</dbReference>
<sequence length="70" mass="8306">KKMPNCSRRMLSLQLNELEKDKIIEKKIYPVIPPKTEYRMTRFGETLTPIILEMDKWGQTYNSINSEDSN</sequence>
<dbReference type="PANTHER" id="PTHR33204">
    <property type="entry name" value="TRANSCRIPTIONAL REGULATOR, MARR FAMILY"/>
    <property type="match status" value="1"/>
</dbReference>
<feature type="domain" description="HTH hxlR-type" evidence="4">
    <location>
        <begin position="1"/>
        <end position="66"/>
    </location>
</feature>
<dbReference type="Gene3D" id="1.10.10.10">
    <property type="entry name" value="Winged helix-like DNA-binding domain superfamily/Winged helix DNA-binding domain"/>
    <property type="match status" value="1"/>
</dbReference>
<dbReference type="PROSITE" id="PS51118">
    <property type="entry name" value="HTH_HXLR"/>
    <property type="match status" value="1"/>
</dbReference>
<evidence type="ECO:0000313" key="5">
    <source>
        <dbReference type="EMBL" id="MYZ67207.1"/>
    </source>
</evidence>
<dbReference type="EMBL" id="VSTU01000031">
    <property type="protein sequence ID" value="MYZ67207.1"/>
    <property type="molecule type" value="Genomic_DNA"/>
</dbReference>
<evidence type="ECO:0000256" key="3">
    <source>
        <dbReference type="ARBA" id="ARBA00023163"/>
    </source>
</evidence>
<keyword evidence="1" id="KW-0805">Transcription regulation</keyword>
<name>A0ABD6JF29_9LACO</name>
<dbReference type="InterPro" id="IPR002577">
    <property type="entry name" value="HTH_HxlR"/>
</dbReference>
<evidence type="ECO:0000259" key="4">
    <source>
        <dbReference type="PROSITE" id="PS51118"/>
    </source>
</evidence>
<dbReference type="RefSeq" id="WP_160997857.1">
    <property type="nucleotide sequence ID" value="NZ_VSTU01000031.1"/>
</dbReference>
<keyword evidence="3" id="KW-0804">Transcription</keyword>
<keyword evidence="2" id="KW-0238">DNA-binding</keyword>